<evidence type="ECO:0000256" key="1">
    <source>
        <dbReference type="ARBA" id="ARBA00001974"/>
    </source>
</evidence>
<keyword evidence="6" id="KW-0560">Oxidoreductase</keyword>
<organism evidence="8 9">
    <name type="scientific">Homarus americanus</name>
    <name type="common">American lobster</name>
    <dbReference type="NCBI Taxonomy" id="6706"/>
    <lineage>
        <taxon>Eukaryota</taxon>
        <taxon>Metazoa</taxon>
        <taxon>Ecdysozoa</taxon>
        <taxon>Arthropoda</taxon>
        <taxon>Crustacea</taxon>
        <taxon>Multicrustacea</taxon>
        <taxon>Malacostraca</taxon>
        <taxon>Eumalacostraca</taxon>
        <taxon>Eucarida</taxon>
        <taxon>Decapoda</taxon>
        <taxon>Pleocyemata</taxon>
        <taxon>Astacidea</taxon>
        <taxon>Nephropoidea</taxon>
        <taxon>Nephropidae</taxon>
        <taxon>Homarus</taxon>
    </lineage>
</organism>
<dbReference type="GO" id="GO:0005782">
    <property type="term" value="C:peroxisomal matrix"/>
    <property type="evidence" value="ECO:0007669"/>
    <property type="project" value="UniProtKB-SubCell"/>
</dbReference>
<comment type="subcellular location">
    <subcellularLocation>
        <location evidence="2">Peroxisome matrix</location>
    </subcellularLocation>
</comment>
<dbReference type="PANTHER" id="PTHR11530">
    <property type="entry name" value="D-AMINO ACID OXIDASE"/>
    <property type="match status" value="1"/>
</dbReference>
<comment type="caution">
    <text evidence="8">The sequence shown here is derived from an EMBL/GenBank/DDBJ whole genome shotgun (WGS) entry which is preliminary data.</text>
</comment>
<dbReference type="AlphaFoldDB" id="A0A8J5NCT5"/>
<dbReference type="InterPro" id="IPR023209">
    <property type="entry name" value="DAO"/>
</dbReference>
<feature type="domain" description="FAD dependent oxidoreductase" evidence="7">
    <location>
        <begin position="3"/>
        <end position="79"/>
    </location>
</feature>
<dbReference type="Pfam" id="PF01266">
    <property type="entry name" value="DAO"/>
    <property type="match status" value="1"/>
</dbReference>
<dbReference type="OrthoDB" id="2015447at2759"/>
<evidence type="ECO:0000256" key="5">
    <source>
        <dbReference type="ARBA" id="ARBA00022827"/>
    </source>
</evidence>
<evidence type="ECO:0000256" key="6">
    <source>
        <dbReference type="ARBA" id="ARBA00023002"/>
    </source>
</evidence>
<keyword evidence="9" id="KW-1185">Reference proteome</keyword>
<evidence type="ECO:0000256" key="3">
    <source>
        <dbReference type="ARBA" id="ARBA00006730"/>
    </source>
</evidence>
<evidence type="ECO:0000256" key="2">
    <source>
        <dbReference type="ARBA" id="ARBA00004253"/>
    </source>
</evidence>
<name>A0A8J5NCT5_HOMAM</name>
<reference evidence="8" key="1">
    <citation type="journal article" date="2021" name="Sci. Adv.">
        <title>The American lobster genome reveals insights on longevity, neural, and immune adaptations.</title>
        <authorList>
            <person name="Polinski J.M."/>
            <person name="Zimin A.V."/>
            <person name="Clark K.F."/>
            <person name="Kohn A.B."/>
            <person name="Sadowski N."/>
            <person name="Timp W."/>
            <person name="Ptitsyn A."/>
            <person name="Khanna P."/>
            <person name="Romanova D.Y."/>
            <person name="Williams P."/>
            <person name="Greenwood S.J."/>
            <person name="Moroz L.L."/>
            <person name="Walt D.R."/>
            <person name="Bodnar A.G."/>
        </authorList>
    </citation>
    <scope>NUCLEOTIDE SEQUENCE</scope>
    <source>
        <strain evidence="8">GMGI-L3</strain>
    </source>
</reference>
<dbReference type="EMBL" id="JAHLQT010002534">
    <property type="protein sequence ID" value="KAG7176893.1"/>
    <property type="molecule type" value="Genomic_DNA"/>
</dbReference>
<comment type="cofactor">
    <cofactor evidence="1">
        <name>FAD</name>
        <dbReference type="ChEBI" id="CHEBI:57692"/>
    </cofactor>
</comment>
<keyword evidence="4" id="KW-0285">Flavoprotein</keyword>
<dbReference type="PANTHER" id="PTHR11530:SF11">
    <property type="entry name" value="D-ASPARTATE OXIDASE"/>
    <property type="match status" value="1"/>
</dbReference>
<dbReference type="GO" id="GO:0019478">
    <property type="term" value="P:D-amino acid catabolic process"/>
    <property type="evidence" value="ECO:0007669"/>
    <property type="project" value="TreeGrafter"/>
</dbReference>
<proteinExistence type="inferred from homology"/>
<gene>
    <name evidence="8" type="primary">DAO-L</name>
    <name evidence="8" type="ORF">Hamer_G000091</name>
</gene>
<dbReference type="InterPro" id="IPR006076">
    <property type="entry name" value="FAD-dep_OxRdtase"/>
</dbReference>
<evidence type="ECO:0000313" key="8">
    <source>
        <dbReference type="EMBL" id="KAG7176893.1"/>
    </source>
</evidence>
<dbReference type="GO" id="GO:0071949">
    <property type="term" value="F:FAD binding"/>
    <property type="evidence" value="ECO:0007669"/>
    <property type="project" value="InterPro"/>
</dbReference>
<accession>A0A8J5NCT5</accession>
<sequence>MVRVVVVGGGVNGVGSALAILHRLPECDLTIITQDLTPNTTGDGAAGFWGPYLSFGTPPAKIIQWSQETWKLFSKWYKSDQPMGVSLVYGESICRDPLPLEPWRHLPLAYRQLNYHEYTKHGPEYR</sequence>
<evidence type="ECO:0000256" key="4">
    <source>
        <dbReference type="ARBA" id="ARBA00022630"/>
    </source>
</evidence>
<dbReference type="GO" id="GO:0003884">
    <property type="term" value="F:D-amino-acid oxidase activity"/>
    <property type="evidence" value="ECO:0007669"/>
    <property type="project" value="InterPro"/>
</dbReference>
<evidence type="ECO:0000259" key="7">
    <source>
        <dbReference type="Pfam" id="PF01266"/>
    </source>
</evidence>
<keyword evidence="5" id="KW-0274">FAD</keyword>
<protein>
    <submittedName>
        <fullName evidence="8">D-amino-acid oxidase-like</fullName>
    </submittedName>
</protein>
<comment type="similarity">
    <text evidence="3">Belongs to the DAMOX/DASOX family.</text>
</comment>
<dbReference type="Proteomes" id="UP000747542">
    <property type="component" value="Unassembled WGS sequence"/>
</dbReference>
<evidence type="ECO:0000313" key="9">
    <source>
        <dbReference type="Proteomes" id="UP000747542"/>
    </source>
</evidence>